<dbReference type="Proteomes" id="UP000276133">
    <property type="component" value="Unassembled WGS sequence"/>
</dbReference>
<proteinExistence type="predicted"/>
<keyword evidence="2" id="KW-1185">Reference proteome</keyword>
<sequence>MRFLKTSKKLVSIVSSK</sequence>
<dbReference type="EMBL" id="REGN01002636">
    <property type="protein sequence ID" value="RNA26939.1"/>
    <property type="molecule type" value="Genomic_DNA"/>
</dbReference>
<accession>A0A3M7RU12</accession>
<protein>
    <submittedName>
        <fullName evidence="1">Uncharacterized protein</fullName>
    </submittedName>
</protein>
<name>A0A3M7RU12_BRAPC</name>
<evidence type="ECO:0000313" key="1">
    <source>
        <dbReference type="EMBL" id="RNA26939.1"/>
    </source>
</evidence>
<organism evidence="1 2">
    <name type="scientific">Brachionus plicatilis</name>
    <name type="common">Marine rotifer</name>
    <name type="synonym">Brachionus muelleri</name>
    <dbReference type="NCBI Taxonomy" id="10195"/>
    <lineage>
        <taxon>Eukaryota</taxon>
        <taxon>Metazoa</taxon>
        <taxon>Spiralia</taxon>
        <taxon>Gnathifera</taxon>
        <taxon>Rotifera</taxon>
        <taxon>Eurotatoria</taxon>
        <taxon>Monogononta</taxon>
        <taxon>Pseudotrocha</taxon>
        <taxon>Ploima</taxon>
        <taxon>Brachionidae</taxon>
        <taxon>Brachionus</taxon>
    </lineage>
</organism>
<comment type="caution">
    <text evidence="1">The sequence shown here is derived from an EMBL/GenBank/DDBJ whole genome shotgun (WGS) entry which is preliminary data.</text>
</comment>
<evidence type="ECO:0000313" key="2">
    <source>
        <dbReference type="Proteomes" id="UP000276133"/>
    </source>
</evidence>
<reference evidence="1 2" key="1">
    <citation type="journal article" date="2018" name="Sci. Rep.">
        <title>Genomic signatures of local adaptation to the degree of environmental predictability in rotifers.</title>
        <authorList>
            <person name="Franch-Gras L."/>
            <person name="Hahn C."/>
            <person name="Garcia-Roger E.M."/>
            <person name="Carmona M.J."/>
            <person name="Serra M."/>
            <person name="Gomez A."/>
        </authorList>
    </citation>
    <scope>NUCLEOTIDE SEQUENCE [LARGE SCALE GENOMIC DNA]</scope>
    <source>
        <strain evidence="1">HYR1</strain>
    </source>
</reference>
<gene>
    <name evidence="1" type="ORF">BpHYR1_038877</name>
</gene>
<dbReference type="AlphaFoldDB" id="A0A3M7RU12"/>